<evidence type="ECO:0000256" key="1">
    <source>
        <dbReference type="ARBA" id="ARBA00004141"/>
    </source>
</evidence>
<keyword evidence="4 8" id="KW-0611">Plant defense</keyword>
<gene>
    <name evidence="8" type="primary">MLO</name>
    <name evidence="10" type="ORF">POM88_040802</name>
</gene>
<reference evidence="10" key="2">
    <citation type="submission" date="2023-05" db="EMBL/GenBank/DDBJ databases">
        <authorList>
            <person name="Schelkunov M.I."/>
        </authorList>
    </citation>
    <scope>NUCLEOTIDE SEQUENCE</scope>
    <source>
        <strain evidence="10">Hsosn_3</strain>
        <tissue evidence="10">Leaf</tissue>
    </source>
</reference>
<keyword evidence="5 8" id="KW-1133">Transmembrane helix</keyword>
<evidence type="ECO:0000256" key="9">
    <source>
        <dbReference type="SAM" id="Phobius"/>
    </source>
</evidence>
<keyword evidence="7 8" id="KW-0568">Pathogenesis-related protein</keyword>
<dbReference type="GO" id="GO:0016020">
    <property type="term" value="C:membrane"/>
    <property type="evidence" value="ECO:0007669"/>
    <property type="project" value="UniProtKB-SubCell"/>
</dbReference>
<dbReference type="EMBL" id="JAUIZM010000009">
    <property type="protein sequence ID" value="KAK1365241.1"/>
    <property type="molecule type" value="Genomic_DNA"/>
</dbReference>
<dbReference type="Pfam" id="PF04139">
    <property type="entry name" value="Rad9"/>
    <property type="match status" value="1"/>
</dbReference>
<keyword evidence="8" id="KW-0112">Calmodulin-binding</keyword>
<proteinExistence type="inferred from homology"/>
<reference evidence="10" key="1">
    <citation type="submission" date="2023-02" db="EMBL/GenBank/DDBJ databases">
        <title>Genome of toxic invasive species Heracleum sosnowskyi carries increased number of genes despite the absence of recent whole-genome duplications.</title>
        <authorList>
            <person name="Schelkunov M."/>
            <person name="Shtratnikova V."/>
            <person name="Makarenko M."/>
            <person name="Klepikova A."/>
            <person name="Omelchenko D."/>
            <person name="Novikova G."/>
            <person name="Obukhova E."/>
            <person name="Bogdanov V."/>
            <person name="Penin A."/>
            <person name="Logacheva M."/>
        </authorList>
    </citation>
    <scope>NUCLEOTIDE SEQUENCE</scope>
    <source>
        <strain evidence="10">Hsosn_3</strain>
        <tissue evidence="10">Leaf</tissue>
    </source>
</reference>
<comment type="subcellular location">
    <subcellularLocation>
        <location evidence="1 8">Membrane</location>
        <topology evidence="1 8">Multi-pass membrane protein</topology>
    </subcellularLocation>
</comment>
<sequence length="560" mass="63271">MDLECNVDERIRVLNVYLLDALFCIVVSVDRCCLRLAKRSPLPGRIETIFLQKSCGRSIKHTDPTAHAEVTAIRELTFHNLNSSRSDYQSISLKPDFFDAYTISGGAQIECSVLLKSAYQSISLKPDFFYAYTISGGAQIECSVLLKAICSVLRTPIASIDHLRVHLPSPNASKIQWRLDCDNDMGQTLLVGWAKSMLQVLNLPVGSLDLNLIPPEFLLSYTAPEAWEPVKKSLNLFWDDAIGISAVRSCTLVEMCTGSVPKTGASENFQFTYGHSVDWLGREMLEMRLRDKDKVNHDCERDSEPELVNGVGAEAGYVIRTTIGGRNGQSRHHRGQDALYEDLQKLKEELMLLGFISLLLTVSQGPISNMCISHHLASTMIPCKLPHESSSPSATEHFYLHQSLNNGHHRLLSEDSESQYCEHKGKVPLFSREALHQLNIFIFVLAVVHVIFSATTMVLGGLNIQQWKRWEQSSSTSTHGKYDSVSFSLCTLLMSFKSRTSEYWRKYRPIGWTRSYFKQFYGSVTKSDYMALQAGFIQEHCLSTPKFNFHTYMLRTLEHD</sequence>
<dbReference type="GO" id="GO:0030896">
    <property type="term" value="C:checkpoint clamp complex"/>
    <property type="evidence" value="ECO:0007669"/>
    <property type="project" value="InterPro"/>
</dbReference>
<comment type="domain">
    <text evidence="8">The C-terminus contains a calmodulin-binding domain, which binds calmodulin in a calcium-dependent fashion.</text>
</comment>
<keyword evidence="3 8" id="KW-0812">Transmembrane</keyword>
<evidence type="ECO:0000256" key="2">
    <source>
        <dbReference type="ARBA" id="ARBA00006574"/>
    </source>
</evidence>
<comment type="similarity">
    <text evidence="2 8">Belongs to the MLO family.</text>
</comment>
<feature type="transmembrane region" description="Helical" evidence="9">
    <location>
        <begin position="440"/>
        <end position="462"/>
    </location>
</feature>
<dbReference type="Proteomes" id="UP001237642">
    <property type="component" value="Unassembled WGS sequence"/>
</dbReference>
<comment type="caution">
    <text evidence="10">The sequence shown here is derived from an EMBL/GenBank/DDBJ whole genome shotgun (WGS) entry which is preliminary data.</text>
</comment>
<dbReference type="Gene3D" id="3.70.10.10">
    <property type="match status" value="2"/>
</dbReference>
<dbReference type="GO" id="GO:0005516">
    <property type="term" value="F:calmodulin binding"/>
    <property type="evidence" value="ECO:0007669"/>
    <property type="project" value="UniProtKB-KW"/>
</dbReference>
<dbReference type="InterPro" id="IPR007268">
    <property type="entry name" value="Rad9/Ddc1"/>
</dbReference>
<dbReference type="GO" id="GO:0006952">
    <property type="term" value="P:defense response"/>
    <property type="evidence" value="ECO:0007669"/>
    <property type="project" value="UniProtKB-KW"/>
</dbReference>
<accession>A0AAD8HDU2</accession>
<evidence type="ECO:0000313" key="10">
    <source>
        <dbReference type="EMBL" id="KAK1365241.1"/>
    </source>
</evidence>
<evidence type="ECO:0000256" key="8">
    <source>
        <dbReference type="RuleBase" id="RU280816"/>
    </source>
</evidence>
<keyword evidence="11" id="KW-1185">Reference proteome</keyword>
<evidence type="ECO:0000256" key="7">
    <source>
        <dbReference type="ARBA" id="ARBA00023265"/>
    </source>
</evidence>
<evidence type="ECO:0000256" key="6">
    <source>
        <dbReference type="ARBA" id="ARBA00023136"/>
    </source>
</evidence>
<comment type="function">
    <text evidence="8">May be involved in modulation of pathogen defense and leaf cell death.</text>
</comment>
<evidence type="ECO:0000313" key="11">
    <source>
        <dbReference type="Proteomes" id="UP001237642"/>
    </source>
</evidence>
<keyword evidence="6 8" id="KW-0472">Membrane</keyword>
<evidence type="ECO:0000256" key="3">
    <source>
        <dbReference type="ARBA" id="ARBA00022692"/>
    </source>
</evidence>
<name>A0AAD8HDU2_9APIA</name>
<organism evidence="10 11">
    <name type="scientific">Heracleum sosnowskyi</name>
    <dbReference type="NCBI Taxonomy" id="360622"/>
    <lineage>
        <taxon>Eukaryota</taxon>
        <taxon>Viridiplantae</taxon>
        <taxon>Streptophyta</taxon>
        <taxon>Embryophyta</taxon>
        <taxon>Tracheophyta</taxon>
        <taxon>Spermatophyta</taxon>
        <taxon>Magnoliopsida</taxon>
        <taxon>eudicotyledons</taxon>
        <taxon>Gunneridae</taxon>
        <taxon>Pentapetalae</taxon>
        <taxon>asterids</taxon>
        <taxon>campanulids</taxon>
        <taxon>Apiales</taxon>
        <taxon>Apiaceae</taxon>
        <taxon>Apioideae</taxon>
        <taxon>apioid superclade</taxon>
        <taxon>Tordylieae</taxon>
        <taxon>Tordyliinae</taxon>
        <taxon>Heracleum</taxon>
    </lineage>
</organism>
<dbReference type="Pfam" id="PF03094">
    <property type="entry name" value="Mlo"/>
    <property type="match status" value="1"/>
</dbReference>
<dbReference type="InterPro" id="IPR004326">
    <property type="entry name" value="Mlo"/>
</dbReference>
<evidence type="ECO:0000256" key="5">
    <source>
        <dbReference type="ARBA" id="ARBA00022989"/>
    </source>
</evidence>
<evidence type="ECO:0000256" key="4">
    <source>
        <dbReference type="ARBA" id="ARBA00022821"/>
    </source>
</evidence>
<dbReference type="GO" id="GO:0000077">
    <property type="term" value="P:DNA damage checkpoint signaling"/>
    <property type="evidence" value="ECO:0007669"/>
    <property type="project" value="InterPro"/>
</dbReference>
<dbReference type="PANTHER" id="PTHR31942:SF54">
    <property type="entry name" value="MLO-LIKE PROTEIN 13"/>
    <property type="match status" value="1"/>
</dbReference>
<protein>
    <recommendedName>
        <fullName evidence="8">MLO-like protein</fullName>
    </recommendedName>
</protein>
<dbReference type="AlphaFoldDB" id="A0AAD8HDU2"/>
<dbReference type="PANTHER" id="PTHR31942">
    <property type="entry name" value="MLO-LIKE PROTEIN 1"/>
    <property type="match status" value="1"/>
</dbReference>